<feature type="transmembrane region" description="Helical" evidence="1">
    <location>
        <begin position="88"/>
        <end position="108"/>
    </location>
</feature>
<dbReference type="AlphaFoldDB" id="A0A345XRB3"/>
<evidence type="ECO:0000313" key="2">
    <source>
        <dbReference type="EMBL" id="AXK34179.1"/>
    </source>
</evidence>
<feature type="transmembrane region" description="Helical" evidence="1">
    <location>
        <begin position="145"/>
        <end position="167"/>
    </location>
</feature>
<dbReference type="Proteomes" id="UP000254425">
    <property type="component" value="Chromosome"/>
</dbReference>
<keyword evidence="1" id="KW-0812">Transmembrane</keyword>
<sequence>MTVAPRPAAPPEAEGCLAVAVRWPVRVVVLLLVVPVRMAWDALVACGRVLRRVLWQPLVRGLGWLAHTFVAVPAGRLWRWVLAPVGRGVGVALVWLGKALFVWPWVALWRHVLTPLGHGLRAAARGVGAAVVWLVRYGLVVPVVALWTGFVWLLRVLFVWPAQWMYRRLLTPAGHGLSWLWRTLLVLPAVWTYAHVLTPLGHGLRAAARGIGAAVVWLVRYGLVVPVVALWTGFVWLLRALFVWPAQWTYRWLLTPLGRALAVVGREIRDAFVMAWSAAGRISRAVFGFLGRLLKWIFVAPVVQVWRHVVRPAGRGLRDHVWRPAAGAVREAGRAVRGALAAARASARQTRAELRRALFGAPRKEPRDPLSR</sequence>
<evidence type="ECO:0000256" key="1">
    <source>
        <dbReference type="SAM" id="Phobius"/>
    </source>
</evidence>
<keyword evidence="1" id="KW-0472">Membrane</keyword>
<keyword evidence="1" id="KW-1133">Transmembrane helix</keyword>
<accession>A0A345XRB3</accession>
<feature type="transmembrane region" description="Helical" evidence="1">
    <location>
        <begin position="218"/>
        <end position="242"/>
    </location>
</feature>
<reference evidence="2 3" key="1">
    <citation type="submission" date="2018-07" db="EMBL/GenBank/DDBJ databases">
        <title>Draft genome of the type strain Streptomyces armeniacus ATCC 15676.</title>
        <authorList>
            <person name="Labana P."/>
            <person name="Gosse J.T."/>
            <person name="Boddy C.N."/>
        </authorList>
    </citation>
    <scope>NUCLEOTIDE SEQUENCE [LARGE SCALE GENOMIC DNA]</scope>
    <source>
        <strain evidence="2 3">ATCC 15676</strain>
    </source>
</reference>
<gene>
    <name evidence="2" type="ORF">DVA86_17495</name>
</gene>
<proteinExistence type="predicted"/>
<feature type="transmembrane region" description="Helical" evidence="1">
    <location>
        <begin position="179"/>
        <end position="198"/>
    </location>
</feature>
<evidence type="ECO:0000313" key="3">
    <source>
        <dbReference type="Proteomes" id="UP000254425"/>
    </source>
</evidence>
<dbReference type="KEGG" id="sarm:DVA86_17495"/>
<name>A0A345XRB3_9ACTN</name>
<protein>
    <submittedName>
        <fullName evidence="2">Uncharacterized protein</fullName>
    </submittedName>
</protein>
<organism evidence="2 3">
    <name type="scientific">Streptomyces armeniacus</name>
    <dbReference type="NCBI Taxonomy" id="83291"/>
    <lineage>
        <taxon>Bacteria</taxon>
        <taxon>Bacillati</taxon>
        <taxon>Actinomycetota</taxon>
        <taxon>Actinomycetes</taxon>
        <taxon>Kitasatosporales</taxon>
        <taxon>Streptomycetaceae</taxon>
        <taxon>Streptomyces</taxon>
    </lineage>
</organism>
<dbReference type="EMBL" id="CP031320">
    <property type="protein sequence ID" value="AXK34179.1"/>
    <property type="molecule type" value="Genomic_DNA"/>
</dbReference>
<keyword evidence="3" id="KW-1185">Reference proteome</keyword>